<reference evidence="4 5" key="1">
    <citation type="submission" date="2015-08" db="EMBL/GenBank/DDBJ databases">
        <title>Emmonsia species relationships and genome sequence.</title>
        <authorList>
            <person name="Cuomo C.A."/>
            <person name="Schwartz I.S."/>
            <person name="Kenyon C."/>
            <person name="De Hoog G.S."/>
            <person name="Govender N.P."/>
            <person name="Botha A."/>
            <person name="Moreno L."/>
            <person name="De Vries M."/>
            <person name="Munoz J.F."/>
            <person name="Stielow J.B."/>
        </authorList>
    </citation>
    <scope>NUCLEOTIDE SEQUENCE [LARGE SCALE GENOMIC DNA]</scope>
    <source>
        <strain evidence="4 5">EI222</strain>
    </source>
</reference>
<evidence type="ECO:0000256" key="2">
    <source>
        <dbReference type="SAM" id="SignalP"/>
    </source>
</evidence>
<keyword evidence="1" id="KW-0378">Hydrolase</keyword>
<dbReference type="Pfam" id="PF08450">
    <property type="entry name" value="SGL"/>
    <property type="match status" value="1"/>
</dbReference>
<dbReference type="VEuPathDB" id="FungiDB:ACJ73_07412"/>
<keyword evidence="5" id="KW-1185">Reference proteome</keyword>
<dbReference type="EMBL" id="LGTZ01001492">
    <property type="protein sequence ID" value="OJD21252.1"/>
    <property type="molecule type" value="Genomic_DNA"/>
</dbReference>
<evidence type="ECO:0000313" key="4">
    <source>
        <dbReference type="EMBL" id="OJD21252.1"/>
    </source>
</evidence>
<dbReference type="InterPro" id="IPR013658">
    <property type="entry name" value="SGL"/>
</dbReference>
<dbReference type="STRING" id="1658174.A0A1J9QZJ8"/>
<feature type="signal peptide" evidence="2">
    <location>
        <begin position="1"/>
        <end position="17"/>
    </location>
</feature>
<dbReference type="GO" id="GO:0016787">
    <property type="term" value="F:hydrolase activity"/>
    <property type="evidence" value="ECO:0007669"/>
    <property type="project" value="UniProtKB-KW"/>
</dbReference>
<feature type="chain" id="PRO_5012837392" description="SMP-30/Gluconolactonase/LRE-like region domain-containing protein" evidence="2">
    <location>
        <begin position="18"/>
        <end position="356"/>
    </location>
</feature>
<organism evidence="4 5">
    <name type="scientific">Blastomyces percursus</name>
    <dbReference type="NCBI Taxonomy" id="1658174"/>
    <lineage>
        <taxon>Eukaryota</taxon>
        <taxon>Fungi</taxon>
        <taxon>Dikarya</taxon>
        <taxon>Ascomycota</taxon>
        <taxon>Pezizomycotina</taxon>
        <taxon>Eurotiomycetes</taxon>
        <taxon>Eurotiomycetidae</taxon>
        <taxon>Onygenales</taxon>
        <taxon>Ajellomycetaceae</taxon>
        <taxon>Blastomyces</taxon>
    </lineage>
</organism>
<dbReference type="InterPro" id="IPR011042">
    <property type="entry name" value="6-blade_b-propeller_TolB-like"/>
</dbReference>
<dbReference type="OrthoDB" id="423498at2759"/>
<evidence type="ECO:0000313" key="5">
    <source>
        <dbReference type="Proteomes" id="UP000242791"/>
    </source>
</evidence>
<evidence type="ECO:0000259" key="3">
    <source>
        <dbReference type="Pfam" id="PF08450"/>
    </source>
</evidence>
<dbReference type="InterPro" id="IPR051262">
    <property type="entry name" value="SMP-30/CGR1_Lactonase"/>
</dbReference>
<comment type="caution">
    <text evidence="4">The sequence shown here is derived from an EMBL/GenBank/DDBJ whole genome shotgun (WGS) entry which is preliminary data.</text>
</comment>
<dbReference type="AlphaFoldDB" id="A0A1J9QZJ8"/>
<keyword evidence="2" id="KW-0732">Signal</keyword>
<dbReference type="PANTHER" id="PTHR47572:SF4">
    <property type="entry name" value="LACTONASE DRP35"/>
    <property type="match status" value="1"/>
</dbReference>
<dbReference type="SUPFAM" id="SSF63829">
    <property type="entry name" value="Calcium-dependent phosphotriesterase"/>
    <property type="match status" value="1"/>
</dbReference>
<accession>A0A1J9QZJ8</accession>
<proteinExistence type="predicted"/>
<dbReference type="PANTHER" id="PTHR47572">
    <property type="entry name" value="LIPOPROTEIN-RELATED"/>
    <property type="match status" value="1"/>
</dbReference>
<sequence>MLIKLTIASSLIATAFSTPLDSTCFAHRDGKAVPLNLPKDAFTGAIEAASVNKAGDVFAAGFVRGNQSEPGLSFGFFNQVKDGVKNVLSDDNPVFIVNNDTGTAPILAGARFVQDGNKVLLADASNHRVLSVNVTTEKASIFCSDPKMLQPNDIAISAVRKCLIYLSGQNYTANTVAGESGDLWTCNGGKATQFRSEILKKADIHRTNGIEVSPDGSFLYLTSAKNIENKVRDHKIFKFALDRSTGALLEKDPVLFYEFKGLGISSDLDGMRTDIDGNLYATLNGEGKVVKLSPEGKVLQTILTTGVKGPSNVELGGKDGRILFAIGKCEDNVEVGCAASFHADKPGRAFMELNRT</sequence>
<dbReference type="Gene3D" id="2.120.10.30">
    <property type="entry name" value="TolB, C-terminal domain"/>
    <property type="match status" value="1"/>
</dbReference>
<dbReference type="Proteomes" id="UP000242791">
    <property type="component" value="Unassembled WGS sequence"/>
</dbReference>
<evidence type="ECO:0000256" key="1">
    <source>
        <dbReference type="ARBA" id="ARBA00022801"/>
    </source>
</evidence>
<gene>
    <name evidence="4" type="ORF">ACJ73_07412</name>
</gene>
<protein>
    <recommendedName>
        <fullName evidence="3">SMP-30/Gluconolactonase/LRE-like region domain-containing protein</fullName>
    </recommendedName>
</protein>
<name>A0A1J9QZJ8_9EURO</name>
<feature type="domain" description="SMP-30/Gluconolactonase/LRE-like region" evidence="3">
    <location>
        <begin position="107"/>
        <end position="324"/>
    </location>
</feature>